<dbReference type="Pfam" id="PF00462">
    <property type="entry name" value="Glutaredoxin"/>
    <property type="match status" value="1"/>
</dbReference>
<accession>A0A7U6GL22</accession>
<dbReference type="InterPro" id="IPR002109">
    <property type="entry name" value="Glutaredoxin"/>
</dbReference>
<feature type="domain" description="Glutaredoxin" evidence="1">
    <location>
        <begin position="9"/>
        <end position="66"/>
    </location>
</feature>
<dbReference type="CDD" id="cd02976">
    <property type="entry name" value="NrdH"/>
    <property type="match status" value="1"/>
</dbReference>
<dbReference type="AlphaFoldDB" id="A0A7U6GL22"/>
<dbReference type="KEGG" id="tbn:TBH_C2573"/>
<dbReference type="EMBL" id="AP012273">
    <property type="protein sequence ID" value="BAO45479.1"/>
    <property type="molecule type" value="Genomic_DNA"/>
</dbReference>
<dbReference type="PANTHER" id="PTHR34386:SF1">
    <property type="entry name" value="GLUTAREDOXIN-LIKE PROTEIN NRDH"/>
    <property type="match status" value="1"/>
</dbReference>
<evidence type="ECO:0000259" key="1">
    <source>
        <dbReference type="Pfam" id="PF00462"/>
    </source>
</evidence>
<organism evidence="2 3">
    <name type="scientific">Thiolapillus brandeum</name>
    <dbReference type="NCBI Taxonomy" id="1076588"/>
    <lineage>
        <taxon>Bacteria</taxon>
        <taxon>Pseudomonadati</taxon>
        <taxon>Pseudomonadota</taxon>
        <taxon>Gammaproteobacteria</taxon>
        <taxon>Chromatiales</taxon>
        <taxon>Sedimenticolaceae</taxon>
        <taxon>Thiolapillus</taxon>
    </lineage>
</organism>
<dbReference type="PANTHER" id="PTHR34386">
    <property type="entry name" value="GLUTAREDOXIN"/>
    <property type="match status" value="1"/>
</dbReference>
<dbReference type="InterPro" id="IPR036249">
    <property type="entry name" value="Thioredoxin-like_sf"/>
</dbReference>
<keyword evidence="3" id="KW-1185">Reference proteome</keyword>
<dbReference type="RefSeq" id="WP_052470193.1">
    <property type="nucleotide sequence ID" value="NZ_AP012273.1"/>
</dbReference>
<sequence>MKARKTPRITLYSTHSCSHCRQLRAWLKQQGLAFREFDIQRNARAFKEFQRHGGRSVPLLVAGDQTIRGFDAKRLPAQLRKAGIPL</sequence>
<dbReference type="GO" id="GO:0045454">
    <property type="term" value="P:cell redox homeostasis"/>
    <property type="evidence" value="ECO:0007669"/>
    <property type="project" value="TreeGrafter"/>
</dbReference>
<dbReference type="PROSITE" id="PS51354">
    <property type="entry name" value="GLUTAREDOXIN_2"/>
    <property type="match status" value="1"/>
</dbReference>
<evidence type="ECO:0000313" key="2">
    <source>
        <dbReference type="EMBL" id="BAO45479.1"/>
    </source>
</evidence>
<gene>
    <name evidence="2" type="ORF">TBH_C2573</name>
</gene>
<dbReference type="GO" id="GO:0009055">
    <property type="term" value="F:electron transfer activity"/>
    <property type="evidence" value="ECO:0007669"/>
    <property type="project" value="TreeGrafter"/>
</dbReference>
<dbReference type="InterPro" id="IPR051548">
    <property type="entry name" value="Grx-like_ET"/>
</dbReference>
<dbReference type="SUPFAM" id="SSF52833">
    <property type="entry name" value="Thioredoxin-like"/>
    <property type="match status" value="1"/>
</dbReference>
<dbReference type="Proteomes" id="UP000031631">
    <property type="component" value="Chromosome"/>
</dbReference>
<dbReference type="Gene3D" id="3.40.30.10">
    <property type="entry name" value="Glutaredoxin"/>
    <property type="match status" value="1"/>
</dbReference>
<evidence type="ECO:0000313" key="3">
    <source>
        <dbReference type="Proteomes" id="UP000031631"/>
    </source>
</evidence>
<protein>
    <submittedName>
        <fullName evidence="2">Glutaredoxin</fullName>
    </submittedName>
</protein>
<proteinExistence type="predicted"/>
<reference evidence="2 3" key="1">
    <citation type="journal article" date="2014" name="PLoS ONE">
        <title>Physiological and genomic features of a novel sulfur-oxidizing gammaproteobacterium belonging to a previously uncultivated symbiotic lineage isolated from a hydrothermal vent.</title>
        <authorList>
            <person name="Nunoura T."/>
            <person name="Takaki Y."/>
            <person name="Kazama H."/>
            <person name="Kakuta J."/>
            <person name="Shimamura S."/>
            <person name="Makita H."/>
            <person name="Hirai M."/>
            <person name="Miyazaki M."/>
            <person name="Takai K."/>
        </authorList>
    </citation>
    <scope>NUCLEOTIDE SEQUENCE [LARGE SCALE GENOMIC DNA]</scope>
    <source>
        <strain evidence="2 3">Hiromi1</strain>
    </source>
</reference>
<name>A0A7U6GL22_9GAMM</name>